<protein>
    <submittedName>
        <fullName evidence="3">Uncharacterized protein</fullName>
    </submittedName>
</protein>
<name>A2FG47_TRIV3</name>
<feature type="compositionally biased region" description="Polar residues" evidence="1">
    <location>
        <begin position="342"/>
        <end position="352"/>
    </location>
</feature>
<keyword evidence="2" id="KW-0812">Transmembrane</keyword>
<keyword evidence="2" id="KW-0472">Membrane</keyword>
<evidence type="ECO:0000313" key="3">
    <source>
        <dbReference type="EMBL" id="EAX96124.1"/>
    </source>
</evidence>
<reference evidence="3" key="2">
    <citation type="journal article" date="2007" name="Science">
        <title>Draft genome sequence of the sexually transmitted pathogen Trichomonas vaginalis.</title>
        <authorList>
            <person name="Carlton J.M."/>
            <person name="Hirt R.P."/>
            <person name="Silva J.C."/>
            <person name="Delcher A.L."/>
            <person name="Schatz M."/>
            <person name="Zhao Q."/>
            <person name="Wortman J.R."/>
            <person name="Bidwell S.L."/>
            <person name="Alsmark U.C.M."/>
            <person name="Besteiro S."/>
            <person name="Sicheritz-Ponten T."/>
            <person name="Noel C.J."/>
            <person name="Dacks J.B."/>
            <person name="Foster P.G."/>
            <person name="Simillion C."/>
            <person name="Van de Peer Y."/>
            <person name="Miranda-Saavedra D."/>
            <person name="Barton G.J."/>
            <person name="Westrop G.D."/>
            <person name="Mueller S."/>
            <person name="Dessi D."/>
            <person name="Fiori P.L."/>
            <person name="Ren Q."/>
            <person name="Paulsen I."/>
            <person name="Zhang H."/>
            <person name="Bastida-Corcuera F.D."/>
            <person name="Simoes-Barbosa A."/>
            <person name="Brown M.T."/>
            <person name="Hayes R.D."/>
            <person name="Mukherjee M."/>
            <person name="Okumura C.Y."/>
            <person name="Schneider R."/>
            <person name="Smith A.J."/>
            <person name="Vanacova S."/>
            <person name="Villalvazo M."/>
            <person name="Haas B.J."/>
            <person name="Pertea M."/>
            <person name="Feldblyum T.V."/>
            <person name="Utterback T.R."/>
            <person name="Shu C.L."/>
            <person name="Osoegawa K."/>
            <person name="de Jong P.J."/>
            <person name="Hrdy I."/>
            <person name="Horvathova L."/>
            <person name="Zubacova Z."/>
            <person name="Dolezal P."/>
            <person name="Malik S.B."/>
            <person name="Logsdon J.M. Jr."/>
            <person name="Henze K."/>
            <person name="Gupta A."/>
            <person name="Wang C.C."/>
            <person name="Dunne R.L."/>
            <person name="Upcroft J.A."/>
            <person name="Upcroft P."/>
            <person name="White O."/>
            <person name="Salzberg S.L."/>
            <person name="Tang P."/>
            <person name="Chiu C.-H."/>
            <person name="Lee Y.-S."/>
            <person name="Embley T.M."/>
            <person name="Coombs G.H."/>
            <person name="Mottram J.C."/>
            <person name="Tachezy J."/>
            <person name="Fraser-Liggett C.M."/>
            <person name="Johnson P.J."/>
        </authorList>
    </citation>
    <scope>NUCLEOTIDE SEQUENCE [LARGE SCALE GENOMIC DNA]</scope>
    <source>
        <strain evidence="3">G3</strain>
    </source>
</reference>
<dbReference type="RefSeq" id="XP_001309054.1">
    <property type="nucleotide sequence ID" value="XM_001309053.1"/>
</dbReference>
<feature type="compositionally biased region" description="Basic and acidic residues" evidence="1">
    <location>
        <begin position="328"/>
        <end position="338"/>
    </location>
</feature>
<keyword evidence="4" id="KW-1185">Reference proteome</keyword>
<dbReference type="VEuPathDB" id="TrichDB:TVAGG3_0004130"/>
<dbReference type="InParanoid" id="A2FG47"/>
<feature type="compositionally biased region" description="Basic and acidic residues" evidence="1">
    <location>
        <begin position="370"/>
        <end position="395"/>
    </location>
</feature>
<dbReference type="Proteomes" id="UP000001542">
    <property type="component" value="Unassembled WGS sequence"/>
</dbReference>
<accession>A2FG47</accession>
<gene>
    <name evidence="3" type="ORF">TVAG_446240</name>
</gene>
<dbReference type="EMBL" id="DS113773">
    <property type="protein sequence ID" value="EAX96124.1"/>
    <property type="molecule type" value="Genomic_DNA"/>
</dbReference>
<organism evidence="3 4">
    <name type="scientific">Trichomonas vaginalis (strain ATCC PRA-98 / G3)</name>
    <dbReference type="NCBI Taxonomy" id="412133"/>
    <lineage>
        <taxon>Eukaryota</taxon>
        <taxon>Metamonada</taxon>
        <taxon>Parabasalia</taxon>
        <taxon>Trichomonadida</taxon>
        <taxon>Trichomonadidae</taxon>
        <taxon>Trichomonas</taxon>
    </lineage>
</organism>
<dbReference type="AlphaFoldDB" id="A2FG47"/>
<reference evidence="3" key="1">
    <citation type="submission" date="2006-10" db="EMBL/GenBank/DDBJ databases">
        <authorList>
            <person name="Amadeo P."/>
            <person name="Zhao Q."/>
            <person name="Wortman J."/>
            <person name="Fraser-Liggett C."/>
            <person name="Carlton J."/>
        </authorList>
    </citation>
    <scope>NUCLEOTIDE SEQUENCE</scope>
    <source>
        <strain evidence="3">G3</strain>
    </source>
</reference>
<evidence type="ECO:0000256" key="1">
    <source>
        <dbReference type="SAM" id="MobiDB-lite"/>
    </source>
</evidence>
<proteinExistence type="predicted"/>
<feature type="region of interest" description="Disordered" evidence="1">
    <location>
        <begin position="328"/>
        <end position="395"/>
    </location>
</feature>
<dbReference type="KEGG" id="tva:4753891"/>
<evidence type="ECO:0000256" key="2">
    <source>
        <dbReference type="SAM" id="Phobius"/>
    </source>
</evidence>
<dbReference type="SMR" id="A2FG47"/>
<feature type="transmembrane region" description="Helical" evidence="2">
    <location>
        <begin position="244"/>
        <end position="265"/>
    </location>
</feature>
<dbReference type="VEuPathDB" id="TrichDB:TVAG_446240"/>
<keyword evidence="2" id="KW-1133">Transmembrane helix</keyword>
<evidence type="ECO:0000313" key="4">
    <source>
        <dbReference type="Proteomes" id="UP000001542"/>
    </source>
</evidence>
<sequence length="395" mass="44457">MQSCGRIYFTKNCIFNSGTITNNGQIHAGAVYIRCYPYCYYNVSLVYNSFLKSPSGMPLTTQFLLYTQTLALESFNSSVNTHTILANVGIEIDLPYAKITQMTIESRPLSSAGILTVDNAILYRNIFTKNLCTWIANADRALIIYRNITIIRGCVMVRNSFSMIAAPINKELSNDCQLFESNFDIDPGPYIQVHTFVNYSYGYTFAYYSSGQCQAIFMSRSMSLTPSPTSTIGSDKIADLGRNVFIIIVSILVVIVVIVIIWFIVKSKLQKNHHKYLASEFKFSYDTSDYSEDKKQEVKVESKETSHNNEITKITDTSSTEKVISIAKDSETESDNKMPKFQISNAVSTPKDTVTPPKESTNNNSSDSEDSVHPEIDNSYSDQEHENKDQNDVKK</sequence>